<organism evidence="5 6">
    <name type="scientific">Peltaster fructicola</name>
    <dbReference type="NCBI Taxonomy" id="286661"/>
    <lineage>
        <taxon>Eukaryota</taxon>
        <taxon>Fungi</taxon>
        <taxon>Dikarya</taxon>
        <taxon>Ascomycota</taxon>
        <taxon>Pezizomycotina</taxon>
        <taxon>Dothideomycetes</taxon>
        <taxon>Dothideomycetes incertae sedis</taxon>
        <taxon>Peltaster</taxon>
    </lineage>
</organism>
<reference evidence="5 6" key="1">
    <citation type="journal article" date="2016" name="Sci. Rep.">
        <title>Peltaster fructicola genome reveals evolution from an invasive phytopathogen to an ectophytic parasite.</title>
        <authorList>
            <person name="Xu C."/>
            <person name="Chen H."/>
            <person name="Gleason M.L."/>
            <person name="Xu J.R."/>
            <person name="Liu H."/>
            <person name="Zhang R."/>
            <person name="Sun G."/>
        </authorList>
    </citation>
    <scope>NUCLEOTIDE SEQUENCE [LARGE SCALE GENOMIC DNA]</scope>
    <source>
        <strain evidence="5 6">LNHT1506</strain>
    </source>
</reference>
<dbReference type="PROSITE" id="PS50941">
    <property type="entry name" value="CHIT_BIND_I_2"/>
    <property type="match status" value="1"/>
</dbReference>
<keyword evidence="6" id="KW-1185">Reference proteome</keyword>
<evidence type="ECO:0000259" key="4">
    <source>
        <dbReference type="PROSITE" id="PS50941"/>
    </source>
</evidence>
<accession>A0A6H0XYG6</accession>
<dbReference type="SUPFAM" id="SSF57016">
    <property type="entry name" value="Plant lectins/antimicrobial peptides"/>
    <property type="match status" value="1"/>
</dbReference>
<comment type="caution">
    <text evidence="2">Lacks conserved residue(s) required for the propagation of feature annotation.</text>
</comment>
<protein>
    <recommendedName>
        <fullName evidence="4">Chitin-binding type-1 domain-containing protein</fullName>
    </recommendedName>
</protein>
<name>A0A6H0XYG6_9PEZI</name>
<dbReference type="AlphaFoldDB" id="A0A6H0XYG6"/>
<dbReference type="InterPro" id="IPR001002">
    <property type="entry name" value="Chitin-bd_1"/>
</dbReference>
<evidence type="ECO:0000256" key="1">
    <source>
        <dbReference type="ARBA" id="ARBA00022669"/>
    </source>
</evidence>
<evidence type="ECO:0000313" key="6">
    <source>
        <dbReference type="Proteomes" id="UP000503462"/>
    </source>
</evidence>
<dbReference type="EMBL" id="CP051141">
    <property type="protein sequence ID" value="QIW99783.1"/>
    <property type="molecule type" value="Genomic_DNA"/>
</dbReference>
<dbReference type="GO" id="GO:0008061">
    <property type="term" value="F:chitin binding"/>
    <property type="evidence" value="ECO:0007669"/>
    <property type="project" value="UniProtKB-UniRule"/>
</dbReference>
<feature type="region of interest" description="Disordered" evidence="3">
    <location>
        <begin position="1"/>
        <end position="25"/>
    </location>
</feature>
<evidence type="ECO:0000256" key="2">
    <source>
        <dbReference type="PROSITE-ProRule" id="PRU00261"/>
    </source>
</evidence>
<sequence>MLDHSGWTWPIRSPSKPPRDSSQFWHSGTGKLEDWSGEERKRRTIPDYVLEYAPYVHLFSGETYWPSDIAEHLVHTRPILNHSAIDYGSSDTHDLNNLGQWNSLDEDESGSHVFLHSYDNIEVLPDWLRSEHNIPASLERQGAYDYDLPKSVDGRCGGTNATTCQGTSFGQCCSIFGWCGSDGEHCSVNCDPRFGHCHGPHLPGRYEPHTDLRKRDLFDKGRSTAPAILVLVAKADDIIDAFWFFFYSHNKGKKVLNIQFGNHVGDWEHTMIRFQNGTPTAAFLSAHSWGASFTYDALEKYALDPQTGELLSSDRNTTSTAPEQFKRPIVFSAEGSHAMYATPDYHDYVAPYGILHDDTDRGPLWDPLKNLKAFTYDIDAGMVRSSTLNPDAPTSWFDFAGHWGDRYYLLSDPRQYRFAGEYHYVSGPSGPKFKNLGRDEPCERQGPCKVATTIQRVEAGGMIHM</sequence>
<dbReference type="PANTHER" id="PTHR48172:SF2">
    <property type="entry name" value="VACUOLAR PROTEIN SORTING PROTEIN 62"/>
    <property type="match status" value="1"/>
</dbReference>
<dbReference type="InterPro" id="IPR036861">
    <property type="entry name" value="Endochitinase-like_sf"/>
</dbReference>
<gene>
    <name evidence="5" type="ORF">AMS68_005301</name>
</gene>
<keyword evidence="2" id="KW-1015">Disulfide bond</keyword>
<dbReference type="Proteomes" id="UP000503462">
    <property type="component" value="Chromosome 3"/>
</dbReference>
<dbReference type="OrthoDB" id="188042at2759"/>
<dbReference type="Gene3D" id="3.30.60.10">
    <property type="entry name" value="Endochitinase-like"/>
    <property type="match status" value="1"/>
</dbReference>
<dbReference type="CDD" id="cd11618">
    <property type="entry name" value="ChtBD1_1"/>
    <property type="match status" value="1"/>
</dbReference>
<keyword evidence="1 2" id="KW-0147">Chitin-binding</keyword>
<feature type="domain" description="Chitin-binding type-1" evidence="4">
    <location>
        <begin position="153"/>
        <end position="199"/>
    </location>
</feature>
<evidence type="ECO:0000313" key="5">
    <source>
        <dbReference type="EMBL" id="QIW99783.1"/>
    </source>
</evidence>
<proteinExistence type="predicted"/>
<dbReference type="PANTHER" id="PTHR48172">
    <property type="match status" value="1"/>
</dbReference>
<evidence type="ECO:0000256" key="3">
    <source>
        <dbReference type="SAM" id="MobiDB-lite"/>
    </source>
</evidence>
<feature type="disulfide bond" evidence="2">
    <location>
        <begin position="172"/>
        <end position="186"/>
    </location>
</feature>